<keyword evidence="2" id="KW-1185">Reference proteome</keyword>
<name>A0A9Q0DFR5_9TELE</name>
<dbReference type="Proteomes" id="UP001148018">
    <property type="component" value="Unassembled WGS sequence"/>
</dbReference>
<proteinExistence type="predicted"/>
<feature type="non-terminal residue" evidence="1">
    <location>
        <position position="68"/>
    </location>
</feature>
<accession>A0A9Q0DFR5</accession>
<gene>
    <name evidence="1" type="ORF">NHX12_012235</name>
</gene>
<dbReference type="AlphaFoldDB" id="A0A9Q0DFR5"/>
<sequence>MVRTLLPSPPSARVSDDAVRWRLIKRVPFMLRLREKSGSKDGARYTAAVLRERETHRWRAISLSCFKR</sequence>
<reference evidence="1" key="1">
    <citation type="submission" date="2022-07" db="EMBL/GenBank/DDBJ databases">
        <title>Chromosome-level genome of Muraenolepis orangiensis.</title>
        <authorList>
            <person name="Kim J."/>
        </authorList>
    </citation>
    <scope>NUCLEOTIDE SEQUENCE</scope>
    <source>
        <strain evidence="1">KU_S4_2022</strain>
        <tissue evidence="1">Muscle</tissue>
    </source>
</reference>
<evidence type="ECO:0000313" key="1">
    <source>
        <dbReference type="EMBL" id="KAJ3585827.1"/>
    </source>
</evidence>
<organism evidence="1 2">
    <name type="scientific">Muraenolepis orangiensis</name>
    <name type="common">Patagonian moray cod</name>
    <dbReference type="NCBI Taxonomy" id="630683"/>
    <lineage>
        <taxon>Eukaryota</taxon>
        <taxon>Metazoa</taxon>
        <taxon>Chordata</taxon>
        <taxon>Craniata</taxon>
        <taxon>Vertebrata</taxon>
        <taxon>Euteleostomi</taxon>
        <taxon>Actinopterygii</taxon>
        <taxon>Neopterygii</taxon>
        <taxon>Teleostei</taxon>
        <taxon>Neoteleostei</taxon>
        <taxon>Acanthomorphata</taxon>
        <taxon>Zeiogadaria</taxon>
        <taxon>Gadariae</taxon>
        <taxon>Gadiformes</taxon>
        <taxon>Muraenolepidoidei</taxon>
        <taxon>Muraenolepididae</taxon>
        <taxon>Muraenolepis</taxon>
    </lineage>
</organism>
<comment type="caution">
    <text evidence="1">The sequence shown here is derived from an EMBL/GenBank/DDBJ whole genome shotgun (WGS) entry which is preliminary data.</text>
</comment>
<protein>
    <submittedName>
        <fullName evidence="1">Uncharacterized protein</fullName>
    </submittedName>
</protein>
<evidence type="ECO:0000313" key="2">
    <source>
        <dbReference type="Proteomes" id="UP001148018"/>
    </source>
</evidence>
<dbReference type="EMBL" id="JANIIK010000117">
    <property type="protein sequence ID" value="KAJ3585827.1"/>
    <property type="molecule type" value="Genomic_DNA"/>
</dbReference>